<dbReference type="GO" id="GO:0008531">
    <property type="term" value="F:riboflavin kinase activity"/>
    <property type="evidence" value="ECO:0007669"/>
    <property type="project" value="UniProtKB-EC"/>
</dbReference>
<comment type="similarity">
    <text evidence="3">Belongs to the RibF family.</text>
</comment>
<dbReference type="NCBIfam" id="NF004159">
    <property type="entry name" value="PRK05627.1-2"/>
    <property type="match status" value="1"/>
</dbReference>
<evidence type="ECO:0000313" key="17">
    <source>
        <dbReference type="EMBL" id="SVA48922.1"/>
    </source>
</evidence>
<dbReference type="Pfam" id="PF06574">
    <property type="entry name" value="FAD_syn"/>
    <property type="match status" value="1"/>
</dbReference>
<evidence type="ECO:0000256" key="2">
    <source>
        <dbReference type="ARBA" id="ARBA00005201"/>
    </source>
</evidence>
<dbReference type="EMBL" id="UINC01011049">
    <property type="protein sequence ID" value="SVA48922.1"/>
    <property type="molecule type" value="Genomic_DNA"/>
</dbReference>
<gene>
    <name evidence="17" type="ORF">METZ01_LOCUS101776</name>
</gene>
<evidence type="ECO:0000256" key="4">
    <source>
        <dbReference type="ARBA" id="ARBA00012105"/>
    </source>
</evidence>
<dbReference type="Gene3D" id="3.40.50.620">
    <property type="entry name" value="HUPs"/>
    <property type="match status" value="1"/>
</dbReference>
<name>A0A381W8W5_9ZZZZ</name>
<dbReference type="NCBIfam" id="TIGR00083">
    <property type="entry name" value="ribF"/>
    <property type="match status" value="1"/>
</dbReference>
<keyword evidence="15" id="KW-0511">Multifunctional enzyme</keyword>
<dbReference type="CDD" id="cd02064">
    <property type="entry name" value="FAD_synthetase_N"/>
    <property type="match status" value="1"/>
</dbReference>
<evidence type="ECO:0000256" key="3">
    <source>
        <dbReference type="ARBA" id="ARBA00010214"/>
    </source>
</evidence>
<dbReference type="GO" id="GO:0009398">
    <property type="term" value="P:FMN biosynthetic process"/>
    <property type="evidence" value="ECO:0007669"/>
    <property type="project" value="UniProtKB-UniPathway"/>
</dbReference>
<keyword evidence="12" id="KW-0418">Kinase</keyword>
<keyword evidence="9" id="KW-0808">Transferase</keyword>
<dbReference type="SUPFAM" id="SSF82114">
    <property type="entry name" value="Riboflavin kinase-like"/>
    <property type="match status" value="1"/>
</dbReference>
<sequence length="314" mass="36213">MEFIHGLANLRRQRKECATTIGNFDGIHLGHQRVLEQLMKITKHSNLISTVLIFEPQPMEYFNLDTAPSRLTRLREKLRQFSRYNIDRVVCLKFNQKLANFSASEFVDNILLGGLAARKIIVGNDFRFAKNREGDYQYLSKISTQNNFEVFMTDPYIVDGERVSSTLIRDALARGEITTANRYLGRPYTISGRVVHGDKRGKKIGFPTINIELHRYRSPIAGIFSGYIHGVDNRVFDAVIYIGSKPVYQGERVVLEAHILDFNSELYGHHIQVELISKLRDDEHITSEKELIKQIKRDIDETRLCLKKIEVTNK</sequence>
<keyword evidence="8" id="KW-0288">FMN</keyword>
<dbReference type="NCBIfam" id="NF004162">
    <property type="entry name" value="PRK05627.1-5"/>
    <property type="match status" value="1"/>
</dbReference>
<evidence type="ECO:0000256" key="6">
    <source>
        <dbReference type="ARBA" id="ARBA00018483"/>
    </source>
</evidence>
<dbReference type="AlphaFoldDB" id="A0A381W8W5"/>
<reference evidence="17" key="1">
    <citation type="submission" date="2018-05" db="EMBL/GenBank/DDBJ databases">
        <authorList>
            <person name="Lanie J.A."/>
            <person name="Ng W.-L."/>
            <person name="Kazmierczak K.M."/>
            <person name="Andrzejewski T.M."/>
            <person name="Davidsen T.M."/>
            <person name="Wayne K.J."/>
            <person name="Tettelin H."/>
            <person name="Glass J.I."/>
            <person name="Rusch D."/>
            <person name="Podicherti R."/>
            <person name="Tsui H.-C.T."/>
            <person name="Winkler M.E."/>
        </authorList>
    </citation>
    <scope>NUCLEOTIDE SEQUENCE</scope>
</reference>
<dbReference type="FunFam" id="3.40.50.620:FF:000021">
    <property type="entry name" value="Riboflavin biosynthesis protein"/>
    <property type="match status" value="1"/>
</dbReference>
<dbReference type="GO" id="GO:0009231">
    <property type="term" value="P:riboflavin biosynthetic process"/>
    <property type="evidence" value="ECO:0007669"/>
    <property type="project" value="InterPro"/>
</dbReference>
<keyword evidence="11" id="KW-0547">Nucleotide-binding</keyword>
<accession>A0A381W8W5</accession>
<organism evidence="17">
    <name type="scientific">marine metagenome</name>
    <dbReference type="NCBI Taxonomy" id="408172"/>
    <lineage>
        <taxon>unclassified sequences</taxon>
        <taxon>metagenomes</taxon>
        <taxon>ecological metagenomes</taxon>
    </lineage>
</organism>
<dbReference type="GO" id="GO:0006747">
    <property type="term" value="P:FAD biosynthetic process"/>
    <property type="evidence" value="ECO:0007669"/>
    <property type="project" value="UniProtKB-UniPathway"/>
</dbReference>
<evidence type="ECO:0000256" key="11">
    <source>
        <dbReference type="ARBA" id="ARBA00022741"/>
    </source>
</evidence>
<dbReference type="EC" id="2.7.7.2" evidence="5"/>
<feature type="domain" description="Riboflavin kinase" evidence="16">
    <location>
        <begin position="183"/>
        <end position="307"/>
    </location>
</feature>
<dbReference type="EC" id="2.7.1.26" evidence="4"/>
<evidence type="ECO:0000256" key="8">
    <source>
        <dbReference type="ARBA" id="ARBA00022643"/>
    </source>
</evidence>
<keyword evidence="10" id="KW-0548">Nucleotidyltransferase</keyword>
<keyword evidence="7" id="KW-0285">Flavoprotein</keyword>
<dbReference type="PIRSF" id="PIRSF004491">
    <property type="entry name" value="FAD_Synth"/>
    <property type="match status" value="1"/>
</dbReference>
<dbReference type="SMART" id="SM00904">
    <property type="entry name" value="Flavokinase"/>
    <property type="match status" value="1"/>
</dbReference>
<dbReference type="InterPro" id="IPR023465">
    <property type="entry name" value="Riboflavin_kinase_dom_sf"/>
</dbReference>
<evidence type="ECO:0000256" key="9">
    <source>
        <dbReference type="ARBA" id="ARBA00022679"/>
    </source>
</evidence>
<dbReference type="PANTHER" id="PTHR22749">
    <property type="entry name" value="RIBOFLAVIN KINASE/FMN ADENYLYLTRANSFERASE"/>
    <property type="match status" value="1"/>
</dbReference>
<proteinExistence type="inferred from homology"/>
<keyword evidence="13" id="KW-0274">FAD</keyword>
<dbReference type="NCBIfam" id="NF004163">
    <property type="entry name" value="PRK05627.1-6"/>
    <property type="match status" value="1"/>
</dbReference>
<protein>
    <recommendedName>
        <fullName evidence="6">Bifunctional riboflavin kinase/FMN adenylyltransferase</fullName>
        <ecNumber evidence="4">2.7.1.26</ecNumber>
        <ecNumber evidence="5">2.7.7.2</ecNumber>
    </recommendedName>
</protein>
<dbReference type="InterPro" id="IPR015864">
    <property type="entry name" value="FAD_synthase"/>
</dbReference>
<evidence type="ECO:0000256" key="12">
    <source>
        <dbReference type="ARBA" id="ARBA00022777"/>
    </source>
</evidence>
<dbReference type="GO" id="GO:0005524">
    <property type="term" value="F:ATP binding"/>
    <property type="evidence" value="ECO:0007669"/>
    <property type="project" value="UniProtKB-KW"/>
</dbReference>
<dbReference type="UniPathway" id="UPA00277">
    <property type="reaction ID" value="UER00407"/>
</dbReference>
<evidence type="ECO:0000256" key="14">
    <source>
        <dbReference type="ARBA" id="ARBA00022840"/>
    </source>
</evidence>
<dbReference type="InterPro" id="IPR002606">
    <property type="entry name" value="Riboflavin_kinase_bac"/>
</dbReference>
<evidence type="ECO:0000256" key="13">
    <source>
        <dbReference type="ARBA" id="ARBA00022827"/>
    </source>
</evidence>
<dbReference type="InterPro" id="IPR014729">
    <property type="entry name" value="Rossmann-like_a/b/a_fold"/>
</dbReference>
<dbReference type="Pfam" id="PF01687">
    <property type="entry name" value="Flavokinase"/>
    <property type="match status" value="1"/>
</dbReference>
<evidence type="ECO:0000256" key="15">
    <source>
        <dbReference type="ARBA" id="ARBA00023268"/>
    </source>
</evidence>
<evidence type="ECO:0000256" key="10">
    <source>
        <dbReference type="ARBA" id="ARBA00022695"/>
    </source>
</evidence>
<dbReference type="InterPro" id="IPR015865">
    <property type="entry name" value="Riboflavin_kinase_bac/euk"/>
</dbReference>
<comment type="pathway">
    <text evidence="1">Cofactor biosynthesis; FAD biosynthesis; FAD from FMN: step 1/1.</text>
</comment>
<dbReference type="Gene3D" id="2.40.30.30">
    <property type="entry name" value="Riboflavin kinase-like"/>
    <property type="match status" value="1"/>
</dbReference>
<evidence type="ECO:0000256" key="7">
    <source>
        <dbReference type="ARBA" id="ARBA00022630"/>
    </source>
</evidence>
<evidence type="ECO:0000256" key="1">
    <source>
        <dbReference type="ARBA" id="ARBA00004726"/>
    </source>
</evidence>
<dbReference type="InterPro" id="IPR023468">
    <property type="entry name" value="Riboflavin_kinase"/>
</dbReference>
<dbReference type="SUPFAM" id="SSF52374">
    <property type="entry name" value="Nucleotidylyl transferase"/>
    <property type="match status" value="1"/>
</dbReference>
<dbReference type="UniPathway" id="UPA00276">
    <property type="reaction ID" value="UER00406"/>
</dbReference>
<evidence type="ECO:0000256" key="5">
    <source>
        <dbReference type="ARBA" id="ARBA00012393"/>
    </source>
</evidence>
<dbReference type="GO" id="GO:0003919">
    <property type="term" value="F:FMN adenylyltransferase activity"/>
    <property type="evidence" value="ECO:0007669"/>
    <property type="project" value="UniProtKB-EC"/>
</dbReference>
<evidence type="ECO:0000259" key="16">
    <source>
        <dbReference type="SMART" id="SM00904"/>
    </source>
</evidence>
<comment type="pathway">
    <text evidence="2">Cofactor biosynthesis; FMN biosynthesis; FMN from riboflavin (ATP route): step 1/1.</text>
</comment>
<dbReference type="PANTHER" id="PTHR22749:SF6">
    <property type="entry name" value="RIBOFLAVIN KINASE"/>
    <property type="match status" value="1"/>
</dbReference>
<keyword evidence="14" id="KW-0067">ATP-binding</keyword>